<organism evidence="2 3">
    <name type="scientific">Senna tora</name>
    <dbReference type="NCBI Taxonomy" id="362788"/>
    <lineage>
        <taxon>Eukaryota</taxon>
        <taxon>Viridiplantae</taxon>
        <taxon>Streptophyta</taxon>
        <taxon>Embryophyta</taxon>
        <taxon>Tracheophyta</taxon>
        <taxon>Spermatophyta</taxon>
        <taxon>Magnoliopsida</taxon>
        <taxon>eudicotyledons</taxon>
        <taxon>Gunneridae</taxon>
        <taxon>Pentapetalae</taxon>
        <taxon>rosids</taxon>
        <taxon>fabids</taxon>
        <taxon>Fabales</taxon>
        <taxon>Fabaceae</taxon>
        <taxon>Caesalpinioideae</taxon>
        <taxon>Cassia clade</taxon>
        <taxon>Senna</taxon>
    </lineage>
</organism>
<dbReference type="AlphaFoldDB" id="A0A834X879"/>
<dbReference type="EMBL" id="JAAIUW010000003">
    <property type="protein sequence ID" value="KAF7839845.1"/>
    <property type="molecule type" value="Genomic_DNA"/>
</dbReference>
<comment type="caution">
    <text evidence="2">The sequence shown here is derived from an EMBL/GenBank/DDBJ whole genome shotgun (WGS) entry which is preliminary data.</text>
</comment>
<proteinExistence type="predicted"/>
<keyword evidence="3" id="KW-1185">Reference proteome</keyword>
<accession>A0A834X879</accession>
<evidence type="ECO:0000313" key="2">
    <source>
        <dbReference type="EMBL" id="KAF7839845.1"/>
    </source>
</evidence>
<gene>
    <name evidence="2" type="ORF">G2W53_008327</name>
</gene>
<protein>
    <submittedName>
        <fullName evidence="2">Uncharacterized protein</fullName>
    </submittedName>
</protein>
<sequence>MGGIGRRMKQQVRRGKKRERK</sequence>
<evidence type="ECO:0000313" key="3">
    <source>
        <dbReference type="Proteomes" id="UP000634136"/>
    </source>
</evidence>
<evidence type="ECO:0000256" key="1">
    <source>
        <dbReference type="SAM" id="MobiDB-lite"/>
    </source>
</evidence>
<dbReference type="Proteomes" id="UP000634136">
    <property type="component" value="Unassembled WGS sequence"/>
</dbReference>
<feature type="region of interest" description="Disordered" evidence="1">
    <location>
        <begin position="1"/>
        <end position="21"/>
    </location>
</feature>
<reference evidence="2" key="1">
    <citation type="submission" date="2020-09" db="EMBL/GenBank/DDBJ databases">
        <title>Genome-Enabled Discovery of Anthraquinone Biosynthesis in Senna tora.</title>
        <authorList>
            <person name="Kang S.-H."/>
            <person name="Pandey R.P."/>
            <person name="Lee C.-M."/>
            <person name="Sim J.-S."/>
            <person name="Jeong J.-T."/>
            <person name="Choi B.-S."/>
            <person name="Jung M."/>
            <person name="Ginzburg D."/>
            <person name="Zhao K."/>
            <person name="Won S.Y."/>
            <person name="Oh T.-J."/>
            <person name="Yu Y."/>
            <person name="Kim N.-H."/>
            <person name="Lee O.R."/>
            <person name="Lee T.-H."/>
            <person name="Bashyal P."/>
            <person name="Kim T.-S."/>
            <person name="Lee W.-H."/>
            <person name="Kawkins C."/>
            <person name="Kim C.-K."/>
            <person name="Kim J.S."/>
            <person name="Ahn B.O."/>
            <person name="Rhee S.Y."/>
            <person name="Sohng J.K."/>
        </authorList>
    </citation>
    <scope>NUCLEOTIDE SEQUENCE</scope>
    <source>
        <tissue evidence="2">Leaf</tissue>
    </source>
</reference>
<name>A0A834X879_9FABA</name>